<dbReference type="RefSeq" id="WP_052033486.1">
    <property type="nucleotide sequence ID" value="NZ_BAWF01000049.1"/>
</dbReference>
<name>X0Q985_RHOWR</name>
<dbReference type="Proteomes" id="UP000019491">
    <property type="component" value="Unassembled WGS sequence"/>
</dbReference>
<feature type="transmembrane region" description="Helical" evidence="6">
    <location>
        <begin position="58"/>
        <end position="81"/>
    </location>
</feature>
<reference evidence="8 9" key="1">
    <citation type="submission" date="2014-02" db="EMBL/GenBank/DDBJ databases">
        <title>Whole genome shotgun sequence of Rhodococcus wratislaviensis NBRC 100605.</title>
        <authorList>
            <person name="Hosoyama A."/>
            <person name="Tsuchikane K."/>
            <person name="Yoshida I."/>
            <person name="Ohji S."/>
            <person name="Ichikawa N."/>
            <person name="Yamazoe A."/>
            <person name="Fujita N."/>
        </authorList>
    </citation>
    <scope>NUCLEOTIDE SEQUENCE [LARGE SCALE GENOMIC DNA]</scope>
    <source>
        <strain evidence="8 9">NBRC 100605</strain>
    </source>
</reference>
<feature type="transmembrane region" description="Helical" evidence="6">
    <location>
        <begin position="346"/>
        <end position="369"/>
    </location>
</feature>
<evidence type="ECO:0000256" key="5">
    <source>
        <dbReference type="SAM" id="MobiDB-lite"/>
    </source>
</evidence>
<evidence type="ECO:0000256" key="4">
    <source>
        <dbReference type="ARBA" id="ARBA00023136"/>
    </source>
</evidence>
<evidence type="ECO:0000313" key="9">
    <source>
        <dbReference type="Proteomes" id="UP000019491"/>
    </source>
</evidence>
<keyword evidence="2 6" id="KW-0812">Transmembrane</keyword>
<dbReference type="PROSITE" id="PS50850">
    <property type="entry name" value="MFS"/>
    <property type="match status" value="1"/>
</dbReference>
<dbReference type="PROSITE" id="PS00217">
    <property type="entry name" value="SUGAR_TRANSPORT_2"/>
    <property type="match status" value="1"/>
</dbReference>
<accession>X0Q985</accession>
<feature type="transmembrane region" description="Helical" evidence="6">
    <location>
        <begin position="255"/>
        <end position="275"/>
    </location>
</feature>
<dbReference type="EMBL" id="BAWF01000049">
    <property type="protein sequence ID" value="GAF48132.1"/>
    <property type="molecule type" value="Genomic_DNA"/>
</dbReference>
<keyword evidence="3 6" id="KW-1133">Transmembrane helix</keyword>
<dbReference type="GO" id="GO:0046943">
    <property type="term" value="F:carboxylic acid transmembrane transporter activity"/>
    <property type="evidence" value="ECO:0007669"/>
    <property type="project" value="TreeGrafter"/>
</dbReference>
<feature type="region of interest" description="Disordered" evidence="5">
    <location>
        <begin position="439"/>
        <end position="465"/>
    </location>
</feature>
<dbReference type="InterPro" id="IPR011701">
    <property type="entry name" value="MFS"/>
</dbReference>
<dbReference type="PANTHER" id="PTHR23508">
    <property type="entry name" value="CARBOXYLIC ACID TRANSPORTER PROTEIN HOMOLOG"/>
    <property type="match status" value="1"/>
</dbReference>
<dbReference type="CDD" id="cd17365">
    <property type="entry name" value="MFS_PcaK_like"/>
    <property type="match status" value="1"/>
</dbReference>
<feature type="transmembrane region" description="Helical" evidence="6">
    <location>
        <begin position="412"/>
        <end position="431"/>
    </location>
</feature>
<evidence type="ECO:0000256" key="3">
    <source>
        <dbReference type="ARBA" id="ARBA00022989"/>
    </source>
</evidence>
<evidence type="ECO:0000256" key="1">
    <source>
        <dbReference type="ARBA" id="ARBA00004651"/>
    </source>
</evidence>
<dbReference type="PANTHER" id="PTHR23508:SF10">
    <property type="entry name" value="CARBOXYLIC ACID TRANSPORTER PROTEIN HOMOLOG"/>
    <property type="match status" value="1"/>
</dbReference>
<feature type="compositionally biased region" description="Polar residues" evidence="5">
    <location>
        <begin position="439"/>
        <end position="450"/>
    </location>
</feature>
<dbReference type="Pfam" id="PF07690">
    <property type="entry name" value="MFS_1"/>
    <property type="match status" value="1"/>
</dbReference>
<dbReference type="GO" id="GO:0005886">
    <property type="term" value="C:plasma membrane"/>
    <property type="evidence" value="ECO:0007669"/>
    <property type="project" value="UniProtKB-SubCell"/>
</dbReference>
<comment type="subcellular location">
    <subcellularLocation>
        <location evidence="1">Cell membrane</location>
        <topology evidence="1">Multi-pass membrane protein</topology>
    </subcellularLocation>
</comment>
<proteinExistence type="predicted"/>
<dbReference type="Gene3D" id="1.20.1250.20">
    <property type="entry name" value="MFS general substrate transporter like domains"/>
    <property type="match status" value="1"/>
</dbReference>
<feature type="transmembrane region" description="Helical" evidence="6">
    <location>
        <begin position="323"/>
        <end position="340"/>
    </location>
</feature>
<feature type="transmembrane region" description="Helical" evidence="6">
    <location>
        <begin position="118"/>
        <end position="142"/>
    </location>
</feature>
<organism evidence="8 9">
    <name type="scientific">Rhodococcus wratislaviensis NBRC 100605</name>
    <dbReference type="NCBI Taxonomy" id="1219028"/>
    <lineage>
        <taxon>Bacteria</taxon>
        <taxon>Bacillati</taxon>
        <taxon>Actinomycetota</taxon>
        <taxon>Actinomycetes</taxon>
        <taxon>Mycobacteriales</taxon>
        <taxon>Nocardiaceae</taxon>
        <taxon>Rhodococcus</taxon>
    </lineage>
</organism>
<feature type="transmembrane region" description="Helical" evidence="6">
    <location>
        <begin position="287"/>
        <end position="311"/>
    </location>
</feature>
<gene>
    <name evidence="8" type="ORF">RW1_049_00410</name>
</gene>
<dbReference type="InterPro" id="IPR005829">
    <property type="entry name" value="Sugar_transporter_CS"/>
</dbReference>
<feature type="transmembrane region" description="Helical" evidence="6">
    <location>
        <begin position="181"/>
        <end position="201"/>
    </location>
</feature>
<feature type="transmembrane region" description="Helical" evidence="6">
    <location>
        <begin position="21"/>
        <end position="38"/>
    </location>
</feature>
<feature type="domain" description="Major facilitator superfamily (MFS) profile" evidence="7">
    <location>
        <begin position="25"/>
        <end position="439"/>
    </location>
</feature>
<evidence type="ECO:0000259" key="7">
    <source>
        <dbReference type="PROSITE" id="PS50850"/>
    </source>
</evidence>
<feature type="transmembrane region" description="Helical" evidence="6">
    <location>
        <begin position="93"/>
        <end position="112"/>
    </location>
</feature>
<evidence type="ECO:0000313" key="8">
    <source>
        <dbReference type="EMBL" id="GAF48132.1"/>
    </source>
</evidence>
<keyword evidence="4 6" id="KW-0472">Membrane</keyword>
<dbReference type="InterPro" id="IPR036259">
    <property type="entry name" value="MFS_trans_sf"/>
</dbReference>
<dbReference type="OrthoDB" id="9787026at2"/>
<sequence>MAQRIDQEALVSAELAKAQRRAAWVVILCLLIGAWDGYDMVVHGAVTPALLDYEPWALSGTEVGTMASLALAGMLVGALASGVLSDMFGRKKLLIGSVVWFSASMASCAMAPNPEVFMVLRFLGGLALGGVLPAAIALVAEFAPRHRRQFFNGVMNIGYSFGGIAASLLAVWLLYDYGFRLMFWIGFLPVFVLVPVLIKWLPESADYLILRGRFDEARATCAKYGMPWPLDEVDRTSSEDERVNPLRSLWKREHIVVIVPLVATFFVGLMLTYGLNTWLPQIMREAGYPLTSALVSLMVLSLGAIVGIMTLSIFSDRFGPRPVVCWAFGVAVLSLFILSLSPPTPIFFAALFLAGIGANGTTVVLYGYTAALFPSNTRGTVLGLGMGIGRVGAILGPQIGGFVLAMGAPVEWNFYAFMIPAALGPLIILLVPRVAPSKPRNNTRAGTTPPAQGVGAGHTEKKTAG</sequence>
<feature type="transmembrane region" description="Helical" evidence="6">
    <location>
        <begin position="381"/>
        <end position="406"/>
    </location>
</feature>
<evidence type="ECO:0000256" key="6">
    <source>
        <dbReference type="SAM" id="Phobius"/>
    </source>
</evidence>
<dbReference type="PROSITE" id="PS00216">
    <property type="entry name" value="SUGAR_TRANSPORT_1"/>
    <property type="match status" value="1"/>
</dbReference>
<comment type="caution">
    <text evidence="8">The sequence shown here is derived from an EMBL/GenBank/DDBJ whole genome shotgun (WGS) entry which is preliminary data.</text>
</comment>
<dbReference type="SUPFAM" id="SSF103473">
    <property type="entry name" value="MFS general substrate transporter"/>
    <property type="match status" value="1"/>
</dbReference>
<feature type="transmembrane region" description="Helical" evidence="6">
    <location>
        <begin position="154"/>
        <end position="175"/>
    </location>
</feature>
<dbReference type="AlphaFoldDB" id="X0Q985"/>
<evidence type="ECO:0000256" key="2">
    <source>
        <dbReference type="ARBA" id="ARBA00022692"/>
    </source>
</evidence>
<keyword evidence="9" id="KW-1185">Reference proteome</keyword>
<protein>
    <submittedName>
        <fullName evidence="8">Putative aromatic acid transporter</fullName>
    </submittedName>
</protein>
<dbReference type="InterPro" id="IPR020846">
    <property type="entry name" value="MFS_dom"/>
</dbReference>